<sequence>MESHDLCKSNVQKNSGNLPSHCRQQQLLRRPKTRRVVSLSNGESFLASIDPSRFLPFASPFPKVDASQQAVSRFPRTTIRDGEECSWLVTLPDLWGTCRCALYVVLVYEKVDRHGTGIVLKRDEEDACKDIQLHRLRMLDGRHLVPRHTPFPVLAFTVPRLATDGACIS</sequence>
<dbReference type="OrthoDB" id="10513786at2759"/>
<evidence type="ECO:0000313" key="1">
    <source>
        <dbReference type="EMBL" id="SJL17597.1"/>
    </source>
</evidence>
<accession>A0A284S9B2</accession>
<dbReference type="AlphaFoldDB" id="A0A284S9B2"/>
<dbReference type="Proteomes" id="UP000219338">
    <property type="component" value="Unassembled WGS sequence"/>
</dbReference>
<keyword evidence="2" id="KW-1185">Reference proteome</keyword>
<reference evidence="2" key="1">
    <citation type="journal article" date="2017" name="Nat. Ecol. Evol.">
        <title>Genome expansion and lineage-specific genetic innovations in the forest pathogenic fungi Armillaria.</title>
        <authorList>
            <person name="Sipos G."/>
            <person name="Prasanna A.N."/>
            <person name="Walter M.C."/>
            <person name="O'Connor E."/>
            <person name="Balint B."/>
            <person name="Krizsan K."/>
            <person name="Kiss B."/>
            <person name="Hess J."/>
            <person name="Varga T."/>
            <person name="Slot J."/>
            <person name="Riley R."/>
            <person name="Boka B."/>
            <person name="Rigling D."/>
            <person name="Barry K."/>
            <person name="Lee J."/>
            <person name="Mihaltcheva S."/>
            <person name="LaButti K."/>
            <person name="Lipzen A."/>
            <person name="Waldron R."/>
            <person name="Moloney N.M."/>
            <person name="Sperisen C."/>
            <person name="Kredics L."/>
            <person name="Vagvoelgyi C."/>
            <person name="Patrignani A."/>
            <person name="Fitzpatrick D."/>
            <person name="Nagy I."/>
            <person name="Doyle S."/>
            <person name="Anderson J.B."/>
            <person name="Grigoriev I.V."/>
            <person name="Gueldener U."/>
            <person name="Muensterkoetter M."/>
            <person name="Nagy L.G."/>
        </authorList>
    </citation>
    <scope>NUCLEOTIDE SEQUENCE [LARGE SCALE GENOMIC DNA]</scope>
    <source>
        <strain evidence="2">C18/9</strain>
    </source>
</reference>
<gene>
    <name evidence="1" type="ORF">ARMOST_21151</name>
</gene>
<evidence type="ECO:0000313" key="2">
    <source>
        <dbReference type="Proteomes" id="UP000219338"/>
    </source>
</evidence>
<name>A0A284S9B2_ARMOS</name>
<dbReference type="EMBL" id="FUEG01000046">
    <property type="protein sequence ID" value="SJL17597.1"/>
    <property type="molecule type" value="Genomic_DNA"/>
</dbReference>
<protein>
    <submittedName>
        <fullName evidence="1">Uncharacterized protein</fullName>
    </submittedName>
</protein>
<organism evidence="1 2">
    <name type="scientific">Armillaria ostoyae</name>
    <name type="common">Armillaria root rot fungus</name>
    <dbReference type="NCBI Taxonomy" id="47428"/>
    <lineage>
        <taxon>Eukaryota</taxon>
        <taxon>Fungi</taxon>
        <taxon>Dikarya</taxon>
        <taxon>Basidiomycota</taxon>
        <taxon>Agaricomycotina</taxon>
        <taxon>Agaricomycetes</taxon>
        <taxon>Agaricomycetidae</taxon>
        <taxon>Agaricales</taxon>
        <taxon>Marasmiineae</taxon>
        <taxon>Physalacriaceae</taxon>
        <taxon>Armillaria</taxon>
    </lineage>
</organism>
<proteinExistence type="predicted"/>